<protein>
    <submittedName>
        <fullName evidence="2">Uncharacterized protein</fullName>
    </submittedName>
</protein>
<evidence type="ECO:0000313" key="3">
    <source>
        <dbReference type="Proteomes" id="UP000542111"/>
    </source>
</evidence>
<evidence type="ECO:0000256" key="1">
    <source>
        <dbReference type="SAM" id="MobiDB-lite"/>
    </source>
</evidence>
<gene>
    <name evidence="2" type="ORF">HBO33_16460</name>
</gene>
<dbReference type="Proteomes" id="UP000542111">
    <property type="component" value="Unassembled WGS sequence"/>
</dbReference>
<reference evidence="2 3" key="1">
    <citation type="journal article" date="2020" name="Front. Microbiol.">
        <title>Genetic Organization of the aprX-lipA2 Operon Affects the Proteolytic Potential of Pseudomonas Species in Milk.</title>
        <authorList>
            <person name="Maier C."/>
            <person name="Huptas C."/>
            <person name="von Neubeck M."/>
            <person name="Scherer S."/>
            <person name="Wenning M."/>
            <person name="Lucking G."/>
        </authorList>
    </citation>
    <scope>NUCLEOTIDE SEQUENCE [LARGE SCALE GENOMIC DNA]</scope>
    <source>
        <strain evidence="2 3">G4779</strain>
    </source>
</reference>
<organism evidence="2 3">
    <name type="scientific">Pseudomonas gessardii</name>
    <dbReference type="NCBI Taxonomy" id="78544"/>
    <lineage>
        <taxon>Bacteria</taxon>
        <taxon>Pseudomonadati</taxon>
        <taxon>Pseudomonadota</taxon>
        <taxon>Gammaproteobacteria</taxon>
        <taxon>Pseudomonadales</taxon>
        <taxon>Pseudomonadaceae</taxon>
        <taxon>Pseudomonas</taxon>
    </lineage>
</organism>
<name>A0A7Y1QM43_9PSED</name>
<comment type="caution">
    <text evidence="2">The sequence shown here is derived from an EMBL/GenBank/DDBJ whole genome shotgun (WGS) entry which is preliminary data.</text>
</comment>
<sequence>MSLNFPGGLHHLFTNPIPVVPENRPRAKTEAQAPAEEARNASSDKQIALDVEVSALGAHSKHTFTGPAPDQ</sequence>
<proteinExistence type="predicted"/>
<accession>A0A7Y1QM43</accession>
<dbReference type="AlphaFoldDB" id="A0A7Y1QM43"/>
<dbReference type="RefSeq" id="WP_099170328.1">
    <property type="nucleotide sequence ID" value="NZ_JAAQYO010000004.1"/>
</dbReference>
<dbReference type="EMBL" id="JAAQYP010000025">
    <property type="protein sequence ID" value="NNA96765.1"/>
    <property type="molecule type" value="Genomic_DNA"/>
</dbReference>
<evidence type="ECO:0000313" key="2">
    <source>
        <dbReference type="EMBL" id="NNA96765.1"/>
    </source>
</evidence>
<feature type="region of interest" description="Disordered" evidence="1">
    <location>
        <begin position="16"/>
        <end position="46"/>
    </location>
</feature>